<keyword evidence="5" id="KW-1185">Reference proteome</keyword>
<evidence type="ECO:0000256" key="1">
    <source>
        <dbReference type="ARBA" id="ARBA00023122"/>
    </source>
</evidence>
<evidence type="ECO:0000313" key="4">
    <source>
        <dbReference type="EMBL" id="MFA9460095.1"/>
    </source>
</evidence>
<dbReference type="Pfam" id="PF00571">
    <property type="entry name" value="CBS"/>
    <property type="match status" value="2"/>
</dbReference>
<dbReference type="EMBL" id="JBGUAW010000003">
    <property type="protein sequence ID" value="MFA9460095.1"/>
    <property type="molecule type" value="Genomic_DNA"/>
</dbReference>
<gene>
    <name evidence="4" type="ORF">ACERLL_04585</name>
</gene>
<dbReference type="InterPro" id="IPR000644">
    <property type="entry name" value="CBS_dom"/>
</dbReference>
<dbReference type="CDD" id="cd04622">
    <property type="entry name" value="CBS_pair_HRP1_like"/>
    <property type="match status" value="1"/>
</dbReference>
<dbReference type="InterPro" id="IPR046342">
    <property type="entry name" value="CBS_dom_sf"/>
</dbReference>
<dbReference type="SMART" id="SM00116">
    <property type="entry name" value="CBS"/>
    <property type="match status" value="2"/>
</dbReference>
<feature type="domain" description="CBS" evidence="3">
    <location>
        <begin position="98"/>
        <end position="157"/>
    </location>
</feature>
<evidence type="ECO:0000256" key="2">
    <source>
        <dbReference type="PROSITE-ProRule" id="PRU00703"/>
    </source>
</evidence>
<dbReference type="Gene3D" id="3.10.580.10">
    <property type="entry name" value="CBS-domain"/>
    <property type="match status" value="1"/>
</dbReference>
<dbReference type="InterPro" id="IPR051257">
    <property type="entry name" value="Diverse_CBS-Domain"/>
</dbReference>
<feature type="domain" description="CBS" evidence="3">
    <location>
        <begin position="33"/>
        <end position="89"/>
    </location>
</feature>
<keyword evidence="1 2" id="KW-0129">CBS domain</keyword>
<evidence type="ECO:0000313" key="5">
    <source>
        <dbReference type="Proteomes" id="UP001575181"/>
    </source>
</evidence>
<dbReference type="SUPFAM" id="SSF54631">
    <property type="entry name" value="CBS-domain pair"/>
    <property type="match status" value="1"/>
</dbReference>
<evidence type="ECO:0000259" key="3">
    <source>
        <dbReference type="PROSITE" id="PS51371"/>
    </source>
</evidence>
<dbReference type="PANTHER" id="PTHR43080">
    <property type="entry name" value="CBS DOMAIN-CONTAINING PROTEIN CBSX3, MITOCHONDRIAL"/>
    <property type="match status" value="1"/>
</dbReference>
<dbReference type="PANTHER" id="PTHR43080:SF2">
    <property type="entry name" value="CBS DOMAIN-CONTAINING PROTEIN"/>
    <property type="match status" value="1"/>
</dbReference>
<protein>
    <submittedName>
        <fullName evidence="4">CBS domain-containing protein</fullName>
    </submittedName>
</protein>
<dbReference type="RefSeq" id="WP_373654884.1">
    <property type="nucleotide sequence ID" value="NZ_JBGUAW010000003.1"/>
</dbReference>
<proteinExistence type="predicted"/>
<sequence length="173" mass="19277">MVESYEAFSLCIRAPGNDTDQQQEVEMEIREIMTTEYQWVTPATPIQEAAQLMRDQNIGMLPVFEGQKLIGTVTDRDITTRCVANGVDPQSTHVNHAMTRDVVHCFEDDDLQAAAKLMEEHQVRRLLIYNRSEEPVGIVAHADLARNPEASGLAGEVLQDVSEPGPSHRPTGH</sequence>
<organism evidence="4 5">
    <name type="scientific">Thiohalorhabdus methylotrophus</name>
    <dbReference type="NCBI Taxonomy" id="3242694"/>
    <lineage>
        <taxon>Bacteria</taxon>
        <taxon>Pseudomonadati</taxon>
        <taxon>Pseudomonadota</taxon>
        <taxon>Gammaproteobacteria</taxon>
        <taxon>Thiohalorhabdales</taxon>
        <taxon>Thiohalorhabdaceae</taxon>
        <taxon>Thiohalorhabdus</taxon>
    </lineage>
</organism>
<name>A0ABV4TU36_9GAMM</name>
<reference evidence="4 5" key="1">
    <citation type="submission" date="2024-08" db="EMBL/GenBank/DDBJ databases">
        <title>Whole-genome sequencing of halo(alkali)philic microorganisms from hypersaline lakes.</title>
        <authorList>
            <person name="Sorokin D.Y."/>
            <person name="Merkel A.Y."/>
            <person name="Messina E."/>
            <person name="Yakimov M."/>
        </authorList>
    </citation>
    <scope>NUCLEOTIDE SEQUENCE [LARGE SCALE GENOMIC DNA]</scope>
    <source>
        <strain evidence="4 5">Cl-TMA</strain>
    </source>
</reference>
<accession>A0ABV4TU36</accession>
<comment type="caution">
    <text evidence="4">The sequence shown here is derived from an EMBL/GenBank/DDBJ whole genome shotgun (WGS) entry which is preliminary data.</text>
</comment>
<dbReference type="PROSITE" id="PS51371">
    <property type="entry name" value="CBS"/>
    <property type="match status" value="2"/>
</dbReference>
<dbReference type="Proteomes" id="UP001575181">
    <property type="component" value="Unassembled WGS sequence"/>
</dbReference>